<dbReference type="OrthoDB" id="9905293at2"/>
<proteinExistence type="predicted"/>
<gene>
    <name evidence="1" type="ORF">BSZ32_04880</name>
</gene>
<evidence type="ECO:0000313" key="1">
    <source>
        <dbReference type="EMBL" id="PQJ27899.1"/>
    </source>
</evidence>
<evidence type="ECO:0000313" key="2">
    <source>
        <dbReference type="Proteomes" id="UP000239907"/>
    </source>
</evidence>
<dbReference type="AlphaFoldDB" id="A0A2S7TYS5"/>
<comment type="caution">
    <text evidence="1">The sequence shown here is derived from an EMBL/GenBank/DDBJ whole genome shotgun (WGS) entry which is preliminary data.</text>
</comment>
<keyword evidence="2" id="KW-1185">Reference proteome</keyword>
<reference evidence="1 2" key="1">
    <citation type="submission" date="2016-12" db="EMBL/GenBank/DDBJ databases">
        <title>Study of bacterial adaptation to deep sea.</title>
        <authorList>
            <person name="Song J."/>
            <person name="Yoshizawa S."/>
            <person name="Kogure K."/>
        </authorList>
    </citation>
    <scope>NUCLEOTIDE SEQUENCE [LARGE SCALE GENOMIC DNA]</scope>
    <source>
        <strain evidence="1 2">SAORIC-165</strain>
    </source>
</reference>
<dbReference type="Proteomes" id="UP000239907">
    <property type="component" value="Unassembled WGS sequence"/>
</dbReference>
<organism evidence="1 2">
    <name type="scientific">Rubritalea profundi</name>
    <dbReference type="NCBI Taxonomy" id="1658618"/>
    <lineage>
        <taxon>Bacteria</taxon>
        <taxon>Pseudomonadati</taxon>
        <taxon>Verrucomicrobiota</taxon>
        <taxon>Verrucomicrobiia</taxon>
        <taxon>Verrucomicrobiales</taxon>
        <taxon>Rubritaleaceae</taxon>
        <taxon>Rubritalea</taxon>
    </lineage>
</organism>
<dbReference type="EMBL" id="MQWA01000001">
    <property type="protein sequence ID" value="PQJ27899.1"/>
    <property type="molecule type" value="Genomic_DNA"/>
</dbReference>
<dbReference type="RefSeq" id="WP_129589596.1">
    <property type="nucleotide sequence ID" value="NZ_MQWA01000001.1"/>
</dbReference>
<protein>
    <submittedName>
        <fullName evidence="1">Uncharacterized protein</fullName>
    </submittedName>
</protein>
<accession>A0A2S7TYS5</accession>
<name>A0A2S7TYS5_9BACT</name>
<sequence>MSVHVKYGPIDITLEKDSEGFAFSCPLCHSMFFSTGDQASCSNVVQDHLQQFHRISLPAATISEDNIETPQVPLRKSLKLK</sequence>